<feature type="transmembrane region" description="Helical" evidence="12">
    <location>
        <begin position="199"/>
        <end position="219"/>
    </location>
</feature>
<dbReference type="EMBL" id="CAICTM010000205">
    <property type="protein sequence ID" value="CAB9504715.1"/>
    <property type="molecule type" value="Genomic_DNA"/>
</dbReference>
<evidence type="ECO:0000256" key="11">
    <source>
        <dbReference type="SAM" id="Coils"/>
    </source>
</evidence>
<keyword evidence="9" id="KW-1071">Ligand-gated ion channel</keyword>
<reference evidence="15" key="1">
    <citation type="submission" date="2020-06" db="EMBL/GenBank/DDBJ databases">
        <authorList>
            <consortium name="Plant Systems Biology data submission"/>
        </authorList>
    </citation>
    <scope>NUCLEOTIDE SEQUENCE</scope>
    <source>
        <strain evidence="15">D6</strain>
    </source>
</reference>
<feature type="domain" description="Ionotropic glutamate receptor C-terminal" evidence="14">
    <location>
        <begin position="199"/>
        <end position="365"/>
    </location>
</feature>
<dbReference type="GO" id="GO:0015276">
    <property type="term" value="F:ligand-gated monoatomic ion channel activity"/>
    <property type="evidence" value="ECO:0007669"/>
    <property type="project" value="InterPro"/>
</dbReference>
<evidence type="ECO:0000256" key="5">
    <source>
        <dbReference type="ARBA" id="ARBA00023065"/>
    </source>
</evidence>
<keyword evidence="3 12" id="KW-0812">Transmembrane</keyword>
<dbReference type="InterPro" id="IPR015683">
    <property type="entry name" value="Ionotropic_Glu_rcpt"/>
</dbReference>
<feature type="coiled-coil region" evidence="11">
    <location>
        <begin position="613"/>
        <end position="647"/>
    </location>
</feature>
<keyword evidence="8" id="KW-0325">Glycoprotein</keyword>
<dbReference type="Proteomes" id="UP001153069">
    <property type="component" value="Unassembled WGS sequence"/>
</dbReference>
<comment type="caution">
    <text evidence="15">The sequence shown here is derived from an EMBL/GenBank/DDBJ whole genome shotgun (WGS) entry which is preliminary data.</text>
</comment>
<dbReference type="Gene3D" id="1.10.287.70">
    <property type="match status" value="1"/>
</dbReference>
<keyword evidence="5" id="KW-0406">Ion transport</keyword>
<keyword evidence="7" id="KW-0675">Receptor</keyword>
<dbReference type="PANTHER" id="PTHR18966">
    <property type="entry name" value="IONOTROPIC GLUTAMATE RECEPTOR"/>
    <property type="match status" value="1"/>
</dbReference>
<dbReference type="OrthoDB" id="5984008at2759"/>
<evidence type="ECO:0000256" key="4">
    <source>
        <dbReference type="ARBA" id="ARBA00022989"/>
    </source>
</evidence>
<keyword evidence="13" id="KW-0732">Signal</keyword>
<evidence type="ECO:0000256" key="9">
    <source>
        <dbReference type="ARBA" id="ARBA00023286"/>
    </source>
</evidence>
<evidence type="ECO:0000256" key="1">
    <source>
        <dbReference type="ARBA" id="ARBA00004141"/>
    </source>
</evidence>
<feature type="transmembrane region" description="Helical" evidence="12">
    <location>
        <begin position="261"/>
        <end position="286"/>
    </location>
</feature>
<evidence type="ECO:0000256" key="2">
    <source>
        <dbReference type="ARBA" id="ARBA00022448"/>
    </source>
</evidence>
<evidence type="ECO:0000256" key="8">
    <source>
        <dbReference type="ARBA" id="ARBA00023180"/>
    </source>
</evidence>
<feature type="chain" id="PRO_5040248010" description="Ionotropic glutamate receptor C-terminal domain-containing protein" evidence="13">
    <location>
        <begin position="24"/>
        <end position="721"/>
    </location>
</feature>
<dbReference type="InterPro" id="IPR001320">
    <property type="entry name" value="Iontro_rcpt_C"/>
</dbReference>
<keyword evidence="6 12" id="KW-0472">Membrane</keyword>
<keyword evidence="4 12" id="KW-1133">Transmembrane helix</keyword>
<feature type="signal peptide" evidence="13">
    <location>
        <begin position="1"/>
        <end position="23"/>
    </location>
</feature>
<proteinExistence type="predicted"/>
<evidence type="ECO:0000256" key="10">
    <source>
        <dbReference type="ARBA" id="ARBA00023303"/>
    </source>
</evidence>
<evidence type="ECO:0000256" key="3">
    <source>
        <dbReference type="ARBA" id="ARBA00022692"/>
    </source>
</evidence>
<dbReference type="AlphaFoldDB" id="A0A9N8H9X0"/>
<protein>
    <recommendedName>
        <fullName evidence="14">Ionotropic glutamate receptor C-terminal domain-containing protein</fullName>
    </recommendedName>
</protein>
<evidence type="ECO:0000256" key="13">
    <source>
        <dbReference type="SAM" id="SignalP"/>
    </source>
</evidence>
<evidence type="ECO:0000259" key="14">
    <source>
        <dbReference type="Pfam" id="PF00060"/>
    </source>
</evidence>
<evidence type="ECO:0000256" key="7">
    <source>
        <dbReference type="ARBA" id="ARBA00023170"/>
    </source>
</evidence>
<dbReference type="Pfam" id="PF00060">
    <property type="entry name" value="Lig_chan"/>
    <property type="match status" value="1"/>
</dbReference>
<evidence type="ECO:0000256" key="6">
    <source>
        <dbReference type="ARBA" id="ARBA00023136"/>
    </source>
</evidence>
<dbReference type="SUPFAM" id="SSF53850">
    <property type="entry name" value="Periplasmic binding protein-like II"/>
    <property type="match status" value="1"/>
</dbReference>
<sequence>MGKYKTMWVLCLLLSLGLHSIRAYPYNGETALFTTIPGTPDVSHRQNVCDRFEDFYFGKVELRHALEGLDLNVILGSYDGAYFLYDPELGIDKNEPGLIAVLLDELGRRGGFTWRNSFGVYTDPINYNMTWDEMLHWSMDSYDLVADWWINSRERMHDGVVFVEEFLDSSYILATRDVLQSSQERTISHFFNWLKPFDASVWMMTLITIFLSGFIYQILEWYAEERDDRSMWEWWSENAYLSFINFTQAYEYQPKTLASRIFGVSMAVWALVMTATYTANLASLLVDRKFQGPATIEEIVVYQNKICTWEGTASDTYVRDTYKKAIRVPKVTEPEMYEGLLNGDCQFILTNMASFKKNKAMREYNPRCDMRLVGDGDKVVQVGSGFVVSADSGTLCTGFIRDVLNLLMRDIIEDGFLDRIWEDEYRRTQTIDCLTYRPGLDLPNDDADDMDARTRQLLKDPYIRSLQGLRRGLKAGGKGAAGGAVAEVAPAVSQTLTIEQMIGTFVCHWGLMVIALVVAQANRMYNRYLRRKAEEAAILLIDMGEEAAHAIMDTISHVGGSVCALSVRGTSRSRIGKQSSFGTGNMLDESQSEDDKIRNMIVDIKGEIDTQSEVATQNEMATMRSEMQELRRQNESTVSELQGLRSLIEDLVDMCTVPVDGVNESSATIHVRTQVGREGMDESNATVSSILPGELPVNETVHVQVPLEECNPNIYEKARAC</sequence>
<dbReference type="GO" id="GO:0016020">
    <property type="term" value="C:membrane"/>
    <property type="evidence" value="ECO:0007669"/>
    <property type="project" value="UniProtKB-SubCell"/>
</dbReference>
<keyword evidence="10" id="KW-0407">Ion channel</keyword>
<keyword evidence="16" id="KW-1185">Reference proteome</keyword>
<accession>A0A9N8H9X0</accession>
<evidence type="ECO:0000313" key="15">
    <source>
        <dbReference type="EMBL" id="CAB9504715.1"/>
    </source>
</evidence>
<gene>
    <name evidence="15" type="ORF">SEMRO_206_G086490.1</name>
</gene>
<comment type="subcellular location">
    <subcellularLocation>
        <location evidence="1">Membrane</location>
        <topology evidence="1">Multi-pass membrane protein</topology>
    </subcellularLocation>
</comment>
<keyword evidence="11" id="KW-0175">Coiled coil</keyword>
<evidence type="ECO:0000256" key="12">
    <source>
        <dbReference type="SAM" id="Phobius"/>
    </source>
</evidence>
<name>A0A9N8H9X0_9STRA</name>
<organism evidence="15 16">
    <name type="scientific">Seminavis robusta</name>
    <dbReference type="NCBI Taxonomy" id="568900"/>
    <lineage>
        <taxon>Eukaryota</taxon>
        <taxon>Sar</taxon>
        <taxon>Stramenopiles</taxon>
        <taxon>Ochrophyta</taxon>
        <taxon>Bacillariophyta</taxon>
        <taxon>Bacillariophyceae</taxon>
        <taxon>Bacillariophycidae</taxon>
        <taxon>Naviculales</taxon>
        <taxon>Naviculaceae</taxon>
        <taxon>Seminavis</taxon>
    </lineage>
</organism>
<keyword evidence="2" id="KW-0813">Transport</keyword>
<evidence type="ECO:0000313" key="16">
    <source>
        <dbReference type="Proteomes" id="UP001153069"/>
    </source>
</evidence>